<dbReference type="AlphaFoldDB" id="A0A8X6QXN6"/>
<sequence>MLIMRKELESYLNVLCYGYSWINAVVHLNCGYYFGGLTNKIQMWFAFSNIECFLECIIDVRERLGIETASLVMRVLFRFAFLGQLKELGAGKVKKKKKELP</sequence>
<protein>
    <submittedName>
        <fullName evidence="1">Uncharacterized protein</fullName>
    </submittedName>
</protein>
<keyword evidence="2" id="KW-1185">Reference proteome</keyword>
<reference evidence="1" key="1">
    <citation type="submission" date="2020-08" db="EMBL/GenBank/DDBJ databases">
        <title>Multicomponent nature underlies the extraordinary mechanical properties of spider dragline silk.</title>
        <authorList>
            <person name="Kono N."/>
            <person name="Nakamura H."/>
            <person name="Mori M."/>
            <person name="Yoshida Y."/>
            <person name="Ohtoshi R."/>
            <person name="Malay A.D."/>
            <person name="Moran D.A.P."/>
            <person name="Tomita M."/>
            <person name="Numata K."/>
            <person name="Arakawa K."/>
        </authorList>
    </citation>
    <scope>NUCLEOTIDE SEQUENCE</scope>
</reference>
<evidence type="ECO:0000313" key="2">
    <source>
        <dbReference type="Proteomes" id="UP000887013"/>
    </source>
</evidence>
<evidence type="ECO:0000313" key="1">
    <source>
        <dbReference type="EMBL" id="GFU35957.1"/>
    </source>
</evidence>
<organism evidence="1 2">
    <name type="scientific">Nephila pilipes</name>
    <name type="common">Giant wood spider</name>
    <name type="synonym">Nephila maculata</name>
    <dbReference type="NCBI Taxonomy" id="299642"/>
    <lineage>
        <taxon>Eukaryota</taxon>
        <taxon>Metazoa</taxon>
        <taxon>Ecdysozoa</taxon>
        <taxon>Arthropoda</taxon>
        <taxon>Chelicerata</taxon>
        <taxon>Arachnida</taxon>
        <taxon>Araneae</taxon>
        <taxon>Araneomorphae</taxon>
        <taxon>Entelegynae</taxon>
        <taxon>Araneoidea</taxon>
        <taxon>Nephilidae</taxon>
        <taxon>Nephila</taxon>
    </lineage>
</organism>
<dbReference type="EMBL" id="BMAW01130657">
    <property type="protein sequence ID" value="GFU35957.1"/>
    <property type="molecule type" value="Genomic_DNA"/>
</dbReference>
<dbReference type="Proteomes" id="UP000887013">
    <property type="component" value="Unassembled WGS sequence"/>
</dbReference>
<accession>A0A8X6QXN6</accession>
<comment type="caution">
    <text evidence="1">The sequence shown here is derived from an EMBL/GenBank/DDBJ whole genome shotgun (WGS) entry which is preliminary data.</text>
</comment>
<proteinExistence type="predicted"/>
<gene>
    <name evidence="1" type="ORF">NPIL_507181</name>
</gene>
<name>A0A8X6QXN6_NEPPI</name>